<keyword evidence="2" id="KW-1185">Reference proteome</keyword>
<gene>
    <name evidence="1" type="ORF">V1517DRAFT_312234</name>
</gene>
<evidence type="ECO:0000313" key="2">
    <source>
        <dbReference type="Proteomes" id="UP001489719"/>
    </source>
</evidence>
<dbReference type="EMBL" id="MU970035">
    <property type="protein sequence ID" value="KAK9326254.1"/>
    <property type="molecule type" value="Genomic_DNA"/>
</dbReference>
<reference evidence="2" key="1">
    <citation type="journal article" date="2024" name="Front. Bioeng. Biotechnol.">
        <title>Genome-scale model development and genomic sequencing of the oleaginous clade Lipomyces.</title>
        <authorList>
            <person name="Czajka J.J."/>
            <person name="Han Y."/>
            <person name="Kim J."/>
            <person name="Mondo S.J."/>
            <person name="Hofstad B.A."/>
            <person name="Robles A."/>
            <person name="Haridas S."/>
            <person name="Riley R."/>
            <person name="LaButti K."/>
            <person name="Pangilinan J."/>
            <person name="Andreopoulos W."/>
            <person name="Lipzen A."/>
            <person name="Yan J."/>
            <person name="Wang M."/>
            <person name="Ng V."/>
            <person name="Grigoriev I.V."/>
            <person name="Spatafora J.W."/>
            <person name="Magnuson J.K."/>
            <person name="Baker S.E."/>
            <person name="Pomraning K.R."/>
        </authorList>
    </citation>
    <scope>NUCLEOTIDE SEQUENCE [LARGE SCALE GENOMIC DNA]</scope>
    <source>
        <strain evidence="2">CBS 10300</strain>
    </source>
</reference>
<protein>
    <submittedName>
        <fullName evidence="1">WD40-repeat-containing domain protein</fullName>
    </submittedName>
</protein>
<dbReference type="Proteomes" id="UP001489719">
    <property type="component" value="Unassembled WGS sequence"/>
</dbReference>
<comment type="caution">
    <text evidence="1">The sequence shown here is derived from an EMBL/GenBank/DDBJ whole genome shotgun (WGS) entry which is preliminary data.</text>
</comment>
<proteinExistence type="predicted"/>
<organism evidence="1 2">
    <name type="scientific">Lipomyces orientalis</name>
    <dbReference type="NCBI Taxonomy" id="1233043"/>
    <lineage>
        <taxon>Eukaryota</taxon>
        <taxon>Fungi</taxon>
        <taxon>Dikarya</taxon>
        <taxon>Ascomycota</taxon>
        <taxon>Saccharomycotina</taxon>
        <taxon>Lipomycetes</taxon>
        <taxon>Lipomycetales</taxon>
        <taxon>Lipomycetaceae</taxon>
        <taxon>Lipomyces</taxon>
    </lineage>
</organism>
<name>A0ACC3TZ11_9ASCO</name>
<sequence>MDPVLSFQSADDILGYHQQAQLERHNAMRRRDGDYKLTKKQPKINRKGEAWIRELVKPPSLENIKPQLATDQWQVPDPSRHLTCISSHQSLPTIAVGSGGREKNLFIYEMALSRGESQLYHRQTVSLPHIYSMSWAPLGRFNSNTVIASGHRNGVVNLLSLPDSTNPYPARILRKFSHADPVRSTVAAISRISHLEFTSAVWTCVPDSSLITLYGESLYLWDLTRSDRPMMSEGVATINGFHASPFRDGILALNGAFGIALLDVRSKGRGLLRPKIANHWESTAVKWSPYNSNWVASAHEDSKIRVWDIRAAQPFAELYGHSDIINALEWSATNPNELISGSYDQNINIWSVTNENFAYDAHKSKEKYFSTLEKRDDATIIAPDTMESTRRRRALFTILEDPEDSVVGASMEGVKSYRQRSSVLHLASVDVTRHGKEFCSINADGMIALHQMKSTIASDGDKVAKRRIRREKVGKIEPHVLESLRETNRLV</sequence>
<accession>A0ACC3TZ11</accession>
<evidence type="ECO:0000313" key="1">
    <source>
        <dbReference type="EMBL" id="KAK9326254.1"/>
    </source>
</evidence>